<gene>
    <name evidence="2" type="ORF">FOA43_002831</name>
</gene>
<dbReference type="Proteomes" id="UP000662931">
    <property type="component" value="Chromosome 3"/>
</dbReference>
<accession>A0A875S2A6</accession>
<organism evidence="2 3">
    <name type="scientific">Eeniella nana</name>
    <name type="common">Yeast</name>
    <name type="synonym">Brettanomyces nanus</name>
    <dbReference type="NCBI Taxonomy" id="13502"/>
    <lineage>
        <taxon>Eukaryota</taxon>
        <taxon>Fungi</taxon>
        <taxon>Dikarya</taxon>
        <taxon>Ascomycota</taxon>
        <taxon>Saccharomycotina</taxon>
        <taxon>Pichiomycetes</taxon>
        <taxon>Pichiales</taxon>
        <taxon>Pichiaceae</taxon>
        <taxon>Brettanomyces</taxon>
    </lineage>
</organism>
<dbReference type="OrthoDB" id="411211at2759"/>
<reference evidence="2" key="1">
    <citation type="submission" date="2020-10" db="EMBL/GenBank/DDBJ databases">
        <authorList>
            <person name="Roach M.J.R."/>
        </authorList>
    </citation>
    <scope>NUCLEOTIDE SEQUENCE</scope>
    <source>
        <strain evidence="2">CBS 1945</strain>
    </source>
</reference>
<dbReference type="PANTHER" id="PTHR13465">
    <property type="entry name" value="UPF0183 PROTEIN"/>
    <property type="match status" value="1"/>
</dbReference>
<dbReference type="AlphaFoldDB" id="A0A875S2A6"/>
<evidence type="ECO:0000313" key="2">
    <source>
        <dbReference type="EMBL" id="QPG75476.1"/>
    </source>
</evidence>
<dbReference type="GO" id="GO:0005802">
    <property type="term" value="C:trans-Golgi network"/>
    <property type="evidence" value="ECO:0007669"/>
    <property type="project" value="TreeGrafter"/>
</dbReference>
<keyword evidence="3" id="KW-1185">Reference proteome</keyword>
<evidence type="ECO:0000256" key="1">
    <source>
        <dbReference type="ARBA" id="ARBA00024339"/>
    </source>
</evidence>
<dbReference type="EMBL" id="CP064814">
    <property type="protein sequence ID" value="QPG75476.1"/>
    <property type="molecule type" value="Genomic_DNA"/>
</dbReference>
<dbReference type="PANTHER" id="PTHR13465:SF2">
    <property type="entry name" value="PHAGOSOME ASSEMBLY FACTOR 1"/>
    <property type="match status" value="1"/>
</dbReference>
<dbReference type="GO" id="GO:0043001">
    <property type="term" value="P:Golgi to plasma membrane protein transport"/>
    <property type="evidence" value="ECO:0007669"/>
    <property type="project" value="TreeGrafter"/>
</dbReference>
<dbReference type="KEGG" id="bnn:FOA43_002831"/>
<dbReference type="InterPro" id="IPR005373">
    <property type="entry name" value="PHAF1"/>
</dbReference>
<comment type="similarity">
    <text evidence="1">Belongs to the PHAF1 family.</text>
</comment>
<sequence length="448" mass="51499">MPISFELLPSKGLGFIKIFDSLYSVVNQLNAQGIRNDIKFMYRRASRLFTVQLMSYRINLFFDSELQVLLFIELNLPQPGEPWNYDLKYEGEVAHKFEFRSIYNKIFGPTFPGHLDKVSMDYYLSYSGICFKFKGLAKELRSAVSQLQGDNIVDDDGSLMQILTGSTYDINCSSICIFRGISWRQASKTLVDILPFPRQPQIYAMKNMIQEVEAGTNDILATEEIDRNGSIVIGDAICYVDERKLEISFAGHPTENSFFISIGNTTMITVFKFLGPPDDFLVKQGSCEEGSCRKNSKIHNYFRYGLDIVYNLCRGTDSVVQKIIMHSNLVHSLEFMRYERLPFSLYRKVSSKVIHYSLTGDFTYLREQMFPENSSDHKPILLDRKEYELNPTHFNSNNLFEFVDFVEADGTNGNSDFKKWGISKLYIIGNCIFEVLQEDDSISSVTLF</sequence>
<protein>
    <submittedName>
        <fullName evidence="2">Uncharacterized protein</fullName>
    </submittedName>
</protein>
<dbReference type="InterPro" id="IPR039156">
    <property type="entry name" value="PHAF1/BROMI"/>
</dbReference>
<name>A0A875S2A6_EENNA</name>
<evidence type="ECO:0000313" key="3">
    <source>
        <dbReference type="Proteomes" id="UP000662931"/>
    </source>
</evidence>
<dbReference type="GeneID" id="62196232"/>
<proteinExistence type="inferred from homology"/>
<dbReference type="RefSeq" id="XP_038779041.1">
    <property type="nucleotide sequence ID" value="XM_038923113.1"/>
</dbReference>
<dbReference type="Pfam" id="PF03676">
    <property type="entry name" value="PHAF1"/>
    <property type="match status" value="1"/>
</dbReference>